<evidence type="ECO:0000256" key="1">
    <source>
        <dbReference type="SAM" id="Coils"/>
    </source>
</evidence>
<reference evidence="2 3" key="1">
    <citation type="journal article" date="2013" name="Curr. Biol.">
        <title>The Genome of the Foraminiferan Reticulomyxa filosa.</title>
        <authorList>
            <person name="Glockner G."/>
            <person name="Hulsmann N."/>
            <person name="Schleicher M."/>
            <person name="Noegel A.A."/>
            <person name="Eichinger L."/>
            <person name="Gallinger C."/>
            <person name="Pawlowski J."/>
            <person name="Sierra R."/>
            <person name="Euteneuer U."/>
            <person name="Pillet L."/>
            <person name="Moustafa A."/>
            <person name="Platzer M."/>
            <person name="Groth M."/>
            <person name="Szafranski K."/>
            <person name="Schliwa M."/>
        </authorList>
    </citation>
    <scope>NUCLEOTIDE SEQUENCE [LARGE SCALE GENOMIC DNA]</scope>
</reference>
<keyword evidence="1" id="KW-0175">Coiled coil</keyword>
<protein>
    <submittedName>
        <fullName evidence="2">Uncharacterized protein</fullName>
    </submittedName>
</protein>
<comment type="caution">
    <text evidence="2">The sequence shown here is derived from an EMBL/GenBank/DDBJ whole genome shotgun (WGS) entry which is preliminary data.</text>
</comment>
<dbReference type="Proteomes" id="UP000023152">
    <property type="component" value="Unassembled WGS sequence"/>
</dbReference>
<dbReference type="AlphaFoldDB" id="X6NHM0"/>
<sequence>KKKKNNNNIKKVKEYLKHLQKTIALEGFRRFTGQYVKLLNEWDFHSSKDESLWLLINFGSSVVQWDLDGFFLASEVKELIDIYTRSFQSCDPTSKGLLLCLDGLFTILKWRGYAKDDSDGNGNGDGCKHYKITELISELKKLKQNVLDTQELIQQDEKTNVDNATLPWLEVIRLILAKIDTIVVTLQQIHDRTLDYSA</sequence>
<feature type="non-terminal residue" evidence="2">
    <location>
        <position position="1"/>
    </location>
</feature>
<keyword evidence="3" id="KW-1185">Reference proteome</keyword>
<gene>
    <name evidence="2" type="ORF">RFI_12310</name>
</gene>
<proteinExistence type="predicted"/>
<name>X6NHM0_RETFI</name>
<feature type="coiled-coil region" evidence="1">
    <location>
        <begin position="132"/>
        <end position="159"/>
    </location>
</feature>
<evidence type="ECO:0000313" key="3">
    <source>
        <dbReference type="Proteomes" id="UP000023152"/>
    </source>
</evidence>
<feature type="non-terminal residue" evidence="2">
    <location>
        <position position="198"/>
    </location>
</feature>
<evidence type="ECO:0000313" key="2">
    <source>
        <dbReference type="EMBL" id="ETO24847.1"/>
    </source>
</evidence>
<accession>X6NHM0</accession>
<organism evidence="2 3">
    <name type="scientific">Reticulomyxa filosa</name>
    <dbReference type="NCBI Taxonomy" id="46433"/>
    <lineage>
        <taxon>Eukaryota</taxon>
        <taxon>Sar</taxon>
        <taxon>Rhizaria</taxon>
        <taxon>Retaria</taxon>
        <taxon>Foraminifera</taxon>
        <taxon>Monothalamids</taxon>
        <taxon>Reticulomyxidae</taxon>
        <taxon>Reticulomyxa</taxon>
    </lineage>
</organism>
<dbReference type="EMBL" id="ASPP01008919">
    <property type="protein sequence ID" value="ETO24847.1"/>
    <property type="molecule type" value="Genomic_DNA"/>
</dbReference>